<dbReference type="PANTHER" id="PTHR33449:SF1">
    <property type="entry name" value="NUCLEOID-ASSOCIATED PROTEIN YBAB"/>
    <property type="match status" value="1"/>
</dbReference>
<dbReference type="InterPro" id="IPR004401">
    <property type="entry name" value="YbaB/EbfC"/>
</dbReference>
<dbReference type="GO" id="GO:0005829">
    <property type="term" value="C:cytosol"/>
    <property type="evidence" value="ECO:0007669"/>
    <property type="project" value="TreeGrafter"/>
</dbReference>
<dbReference type="GO" id="GO:0003677">
    <property type="term" value="F:DNA binding"/>
    <property type="evidence" value="ECO:0007669"/>
    <property type="project" value="UniProtKB-UniRule"/>
</dbReference>
<dbReference type="Pfam" id="PF02575">
    <property type="entry name" value="YbaB_DNA_bd"/>
    <property type="match status" value="1"/>
</dbReference>
<dbReference type="PANTHER" id="PTHR33449">
    <property type="entry name" value="NUCLEOID-ASSOCIATED PROTEIN YBAB"/>
    <property type="match status" value="1"/>
</dbReference>
<comment type="subunit">
    <text evidence="2">Homodimer.</text>
</comment>
<dbReference type="HAMAP" id="MF_00274">
    <property type="entry name" value="DNA_YbaB_EbfC"/>
    <property type="match status" value="1"/>
</dbReference>
<evidence type="ECO:0000256" key="1">
    <source>
        <dbReference type="ARBA" id="ARBA00023125"/>
    </source>
</evidence>
<dbReference type="AlphaFoldDB" id="A0A1W1XH61"/>
<dbReference type="STRING" id="1121390.SAMN02746041_01703"/>
<evidence type="ECO:0000313" key="3">
    <source>
        <dbReference type="EMBL" id="SMC23346.1"/>
    </source>
</evidence>
<dbReference type="GO" id="GO:0043590">
    <property type="term" value="C:bacterial nucleoid"/>
    <property type="evidence" value="ECO:0007669"/>
    <property type="project" value="UniProtKB-UniRule"/>
</dbReference>
<accession>A0A1W1XH61</accession>
<dbReference type="InterPro" id="IPR036894">
    <property type="entry name" value="YbaB-like_sf"/>
</dbReference>
<dbReference type="EMBL" id="FWXF01000008">
    <property type="protein sequence ID" value="SMC23346.1"/>
    <property type="molecule type" value="Genomic_DNA"/>
</dbReference>
<evidence type="ECO:0000256" key="2">
    <source>
        <dbReference type="HAMAP-Rule" id="MF_00274"/>
    </source>
</evidence>
<protein>
    <recommendedName>
        <fullName evidence="2">Nucleoid-associated protein SAMN02746041_01703</fullName>
    </recommendedName>
</protein>
<gene>
    <name evidence="3" type="ORF">SAMN02746041_01703</name>
</gene>
<organism evidence="3 4">
    <name type="scientific">Desulfacinum hydrothermale DSM 13146</name>
    <dbReference type="NCBI Taxonomy" id="1121390"/>
    <lineage>
        <taxon>Bacteria</taxon>
        <taxon>Pseudomonadati</taxon>
        <taxon>Thermodesulfobacteriota</taxon>
        <taxon>Syntrophobacteria</taxon>
        <taxon>Syntrophobacterales</taxon>
        <taxon>Syntrophobacteraceae</taxon>
        <taxon>Desulfacinum</taxon>
    </lineage>
</organism>
<keyword evidence="1 2" id="KW-0238">DNA-binding</keyword>
<dbReference type="Gene3D" id="3.30.1310.10">
    <property type="entry name" value="Nucleoid-associated protein YbaB-like domain"/>
    <property type="match status" value="1"/>
</dbReference>
<comment type="subcellular location">
    <subcellularLocation>
        <location evidence="2">Cytoplasm</location>
        <location evidence="2">Nucleoid</location>
    </subcellularLocation>
</comment>
<sequence length="108" mass="11601">MPKGFNPMQQVKSLQKKLAQMQEELAQRTVESSAGGGMVTAVANGRQELVKITIDPQVVDPEDVEMLEDLVQAAVNDALKRAQEMVAQEMGKLAGGLNLPGLNLPGLF</sequence>
<dbReference type="Proteomes" id="UP000192783">
    <property type="component" value="Unassembled WGS sequence"/>
</dbReference>
<dbReference type="PIRSF" id="PIRSF004555">
    <property type="entry name" value="UCP004555"/>
    <property type="match status" value="1"/>
</dbReference>
<reference evidence="3 4" key="1">
    <citation type="submission" date="2017-04" db="EMBL/GenBank/DDBJ databases">
        <authorList>
            <person name="Afonso C.L."/>
            <person name="Miller P.J."/>
            <person name="Scott M.A."/>
            <person name="Spackman E."/>
            <person name="Goraichik I."/>
            <person name="Dimitrov K.M."/>
            <person name="Suarez D.L."/>
            <person name="Swayne D.E."/>
        </authorList>
    </citation>
    <scope>NUCLEOTIDE SEQUENCE [LARGE SCALE GENOMIC DNA]</scope>
    <source>
        <strain evidence="3 4">DSM 13146</strain>
    </source>
</reference>
<name>A0A1W1XH61_9BACT</name>
<dbReference type="SUPFAM" id="SSF82607">
    <property type="entry name" value="YbaB-like"/>
    <property type="match status" value="1"/>
</dbReference>
<dbReference type="NCBIfam" id="TIGR00103">
    <property type="entry name" value="DNA_YbaB_EbfC"/>
    <property type="match status" value="1"/>
</dbReference>
<keyword evidence="2" id="KW-0963">Cytoplasm</keyword>
<proteinExistence type="inferred from homology"/>
<keyword evidence="4" id="KW-1185">Reference proteome</keyword>
<comment type="function">
    <text evidence="2">Binds to DNA and alters its conformation. May be involved in regulation of gene expression, nucleoid organization and DNA protection.</text>
</comment>
<dbReference type="RefSeq" id="WP_084057456.1">
    <property type="nucleotide sequence ID" value="NZ_FWXF01000008.1"/>
</dbReference>
<dbReference type="OrthoDB" id="9803080at2"/>
<evidence type="ECO:0000313" key="4">
    <source>
        <dbReference type="Proteomes" id="UP000192783"/>
    </source>
</evidence>
<comment type="similarity">
    <text evidence="2">Belongs to the YbaB/EbfC family.</text>
</comment>